<feature type="non-terminal residue" evidence="2">
    <location>
        <position position="103"/>
    </location>
</feature>
<dbReference type="Proteomes" id="UP001286589">
    <property type="component" value="Unassembled WGS sequence"/>
</dbReference>
<proteinExistence type="predicted"/>
<organism evidence="2 3">
    <name type="scientific">Phytobacter ursingii</name>
    <dbReference type="NCBI Taxonomy" id="1972431"/>
    <lineage>
        <taxon>Bacteria</taxon>
        <taxon>Pseudomonadati</taxon>
        <taxon>Pseudomonadota</taxon>
        <taxon>Gammaproteobacteria</taxon>
        <taxon>Enterobacterales</taxon>
        <taxon>Enterobacteriaceae</taxon>
        <taxon>Phytobacter</taxon>
    </lineage>
</organism>
<comment type="caution">
    <text evidence="2">The sequence shown here is derived from an EMBL/GenBank/DDBJ whole genome shotgun (WGS) entry which is preliminary data.</text>
</comment>
<gene>
    <name evidence="2" type="ORF">R0H02_24505</name>
</gene>
<accession>A0AB35RZK3</accession>
<name>A0AB35RZK3_9ENTR</name>
<reference evidence="2 3" key="1">
    <citation type="submission" date="2023-10" db="EMBL/GenBank/DDBJ databases">
        <title>Phytobacter spp. The emergence of a new genus of hospital-origin enterobacteria encoding carbapenemases in Argentina.</title>
        <authorList>
            <person name="Vay C."/>
            <person name="Almuzara M."/>
            <person name="Traglia G.M."/>
            <person name="Campos J."/>
        </authorList>
    </citation>
    <scope>NUCLEOTIDE SEQUENCE [LARGE SCALE GENOMIC DNA]</scope>
    <source>
        <strain evidence="2 3">CVMA36</strain>
    </source>
</reference>
<keyword evidence="3" id="KW-1185">Reference proteome</keyword>
<evidence type="ECO:0000256" key="1">
    <source>
        <dbReference type="SAM" id="MobiDB-lite"/>
    </source>
</evidence>
<dbReference type="AlphaFoldDB" id="A0AB35RZK3"/>
<sequence length="103" mass="10893">MPPSGTAENPAAARRCGKPRATGAASLTTLHRAVMQVCRDVVLTMPLCILFLRFVVCRCFWRSASFTENSLNMAPFGFPSVPAGSSGPHSANPAAGRRLSSAE</sequence>
<dbReference type="RefSeq" id="WP_317101665.1">
    <property type="nucleotide sequence ID" value="NZ_JAWJAC010000024.1"/>
</dbReference>
<protein>
    <submittedName>
        <fullName evidence="2">Uncharacterized protein</fullName>
    </submittedName>
</protein>
<evidence type="ECO:0000313" key="2">
    <source>
        <dbReference type="EMBL" id="MDV2865607.1"/>
    </source>
</evidence>
<dbReference type="EMBL" id="JAWJAC010000024">
    <property type="protein sequence ID" value="MDV2865607.1"/>
    <property type="molecule type" value="Genomic_DNA"/>
</dbReference>
<evidence type="ECO:0000313" key="3">
    <source>
        <dbReference type="Proteomes" id="UP001286589"/>
    </source>
</evidence>
<feature type="region of interest" description="Disordered" evidence="1">
    <location>
        <begin position="82"/>
        <end position="103"/>
    </location>
</feature>